<accession>A0A5B8LUY5</accession>
<organism evidence="1 2">
    <name type="scientific">Devosia ginsengisoli</name>
    <dbReference type="NCBI Taxonomy" id="400770"/>
    <lineage>
        <taxon>Bacteria</taxon>
        <taxon>Pseudomonadati</taxon>
        <taxon>Pseudomonadota</taxon>
        <taxon>Alphaproteobacteria</taxon>
        <taxon>Hyphomicrobiales</taxon>
        <taxon>Devosiaceae</taxon>
        <taxon>Devosia</taxon>
    </lineage>
</organism>
<gene>
    <name evidence="1" type="ORF">FPZ08_14610</name>
</gene>
<evidence type="ECO:0000313" key="1">
    <source>
        <dbReference type="EMBL" id="QDZ11866.1"/>
    </source>
</evidence>
<dbReference type="PANTHER" id="PTHR34846:SF11">
    <property type="entry name" value="4-CARBOXYMUCONOLACTONE DECARBOXYLASE FAMILY PROTEIN (AFU_ORTHOLOGUE AFUA_6G11590)"/>
    <property type="match status" value="1"/>
</dbReference>
<keyword evidence="2" id="KW-1185">Reference proteome</keyword>
<dbReference type="PANTHER" id="PTHR34846">
    <property type="entry name" value="4-CARBOXYMUCONOLACTONE DECARBOXYLASE FAMILY PROTEIN (AFU_ORTHOLOGUE AFUA_6G11590)"/>
    <property type="match status" value="1"/>
</dbReference>
<reference evidence="1 2" key="1">
    <citation type="submission" date="2019-07" db="EMBL/GenBank/DDBJ databases">
        <title>Full genome sequence of Devosia sp. Gsoil 520.</title>
        <authorList>
            <person name="Im W.-T."/>
        </authorList>
    </citation>
    <scope>NUCLEOTIDE SEQUENCE [LARGE SCALE GENOMIC DNA]</scope>
    <source>
        <strain evidence="1 2">Gsoil 520</strain>
    </source>
</reference>
<proteinExistence type="predicted"/>
<dbReference type="OrthoDB" id="9129225at2"/>
<name>A0A5B8LUY5_9HYPH</name>
<dbReference type="SUPFAM" id="SSF69118">
    <property type="entry name" value="AhpD-like"/>
    <property type="match status" value="1"/>
</dbReference>
<evidence type="ECO:0000313" key="2">
    <source>
        <dbReference type="Proteomes" id="UP000315364"/>
    </source>
</evidence>
<dbReference type="Proteomes" id="UP000315364">
    <property type="component" value="Chromosome"/>
</dbReference>
<dbReference type="EMBL" id="CP042304">
    <property type="protein sequence ID" value="QDZ11866.1"/>
    <property type="molecule type" value="Genomic_DNA"/>
</dbReference>
<protein>
    <submittedName>
        <fullName evidence="1">Carboxymuconolactone decarboxylase family protein</fullName>
    </submittedName>
</protein>
<dbReference type="Gene3D" id="1.20.1290.10">
    <property type="entry name" value="AhpD-like"/>
    <property type="match status" value="1"/>
</dbReference>
<dbReference type="RefSeq" id="WP_146290682.1">
    <property type="nucleotide sequence ID" value="NZ_CP042304.1"/>
</dbReference>
<sequence length="210" mass="23144">MSMHDYGFPVSPEARIDLPQPEDMTAEQRAVHDAVVSGPRGRMVGPLRAVIHSPELADKWQQLGALIRYRTVLPEALKELAIVVCGRRWNSDVEWAVHSRIAKAAGISATVLDQIENAKAVQFSSQPEHEIYEFTRFLLQHGQVPDAIYAAVRQRWGDRGVVELTGIVGYYTMVAMMVNTHLIPVPEGEGSGIRPLGAALTELPASEVRA</sequence>
<dbReference type="KEGG" id="dea:FPZ08_14610"/>
<dbReference type="InterPro" id="IPR029032">
    <property type="entry name" value="AhpD-like"/>
</dbReference>
<dbReference type="AlphaFoldDB" id="A0A5B8LUY5"/>